<dbReference type="InterPro" id="IPR023296">
    <property type="entry name" value="Glyco_hydro_beta-prop_sf"/>
</dbReference>
<gene>
    <name evidence="1" type="ORF">PAT3040_01018</name>
</gene>
<dbReference type="SUPFAM" id="SSF75005">
    <property type="entry name" value="Arabinanase/levansucrase/invertase"/>
    <property type="match status" value="1"/>
</dbReference>
<organism evidence="1 2">
    <name type="scientific">Paenibacillus agaridevorans</name>
    <dbReference type="NCBI Taxonomy" id="171404"/>
    <lineage>
        <taxon>Bacteria</taxon>
        <taxon>Bacillati</taxon>
        <taxon>Bacillota</taxon>
        <taxon>Bacilli</taxon>
        <taxon>Bacillales</taxon>
        <taxon>Paenibacillaceae</taxon>
        <taxon>Paenibacillus</taxon>
    </lineage>
</organism>
<name>A0A2R5ESW2_9BACL</name>
<dbReference type="AlphaFoldDB" id="A0A2R5ESW2"/>
<reference evidence="1 2" key="1">
    <citation type="submission" date="2017-08" db="EMBL/GenBank/DDBJ databases">
        <title>Substantial Increase in Enzyme Production by Combined Drug-Resistance Mutations in Paenibacillus agaridevorans.</title>
        <authorList>
            <person name="Tanaka Y."/>
            <person name="Funane K."/>
            <person name="Hosaka T."/>
            <person name="Shiwa Y."/>
            <person name="Fujita N."/>
            <person name="Miyazaki T."/>
            <person name="Yoshikawa H."/>
            <person name="Murakami K."/>
            <person name="Kasahara K."/>
            <person name="Inaoka T."/>
            <person name="Hiraga Y."/>
            <person name="Ochi K."/>
        </authorList>
    </citation>
    <scope>NUCLEOTIDE SEQUENCE [LARGE SCALE GENOMIC DNA]</scope>
    <source>
        <strain evidence="1 2">T-3040</strain>
    </source>
</reference>
<dbReference type="EMBL" id="BDQX01000047">
    <property type="protein sequence ID" value="GBG06491.1"/>
    <property type="molecule type" value="Genomic_DNA"/>
</dbReference>
<accession>A0A2R5ESW2</accession>
<dbReference type="Gene3D" id="2.115.10.20">
    <property type="entry name" value="Glycosyl hydrolase domain, family 43"/>
    <property type="match status" value="1"/>
</dbReference>
<dbReference type="Proteomes" id="UP000245202">
    <property type="component" value="Unassembled WGS sequence"/>
</dbReference>
<evidence type="ECO:0000313" key="2">
    <source>
        <dbReference type="Proteomes" id="UP000245202"/>
    </source>
</evidence>
<protein>
    <submittedName>
        <fullName evidence="1">Uncharacterized protein</fullName>
    </submittedName>
</protein>
<sequence length="504" mass="56402">MYKSYARNEIVFEDELVLLAIDDHSIPATRNLHLQMERPVKHATNPVVRRGSKGQPDAHRASLFGTVLYIDGKFRMWYNASPEIDASITLNDDFPALIAYAESSDGVNWEKPNLGLVEFNGSKANNLVEIDGGGIFCCVLYEPEADDPEQMYKMVLEKFYSRFTGWTTERERITGFFTSPDGLRWKEISDNRLICQQLEVSTLYKFNHQYYLGGHQYRPTVALPESLDCGRVMVTWRSERFDAWPEERAISFYKPMRTSKPGSSWDGEEVHMGAAVWSRGNVCIGVYGQWHTPEDGSEAQVAVDLGLVVSNDGLHFREPAPGYSFLERDQEKGWDREASAEDGDNILLVQGNAFVNVNDKTYFWYTASTAGGNLLSVHENIGLATLRRDGFGYLSLTPEAQEGSLATCLIELEQRAGLYLNVDTGIDSEIKVELVREGGLATVPGYGVADILPVIDSGIRSCVSRSNGKPLELPVGTKFAIRLHIRGPVKLYAMYIANPFKSTM</sequence>
<keyword evidence="2" id="KW-1185">Reference proteome</keyword>
<comment type="caution">
    <text evidence="1">The sequence shown here is derived from an EMBL/GenBank/DDBJ whole genome shotgun (WGS) entry which is preliminary data.</text>
</comment>
<proteinExistence type="predicted"/>
<evidence type="ECO:0000313" key="1">
    <source>
        <dbReference type="EMBL" id="GBG06491.1"/>
    </source>
</evidence>
<dbReference type="RefSeq" id="WP_108991777.1">
    <property type="nucleotide sequence ID" value="NZ_BDQX01000047.1"/>
</dbReference>